<comment type="caution">
    <text evidence="2">The sequence shown here is derived from an EMBL/GenBank/DDBJ whole genome shotgun (WGS) entry which is preliminary data.</text>
</comment>
<dbReference type="EMBL" id="JAMKBI010000004">
    <property type="protein sequence ID" value="MCZ8533194.1"/>
    <property type="molecule type" value="Genomic_DNA"/>
</dbReference>
<dbReference type="Proteomes" id="UP001152172">
    <property type="component" value="Unassembled WGS sequence"/>
</dbReference>
<gene>
    <name evidence="2" type="ORF">M9R61_07480</name>
</gene>
<organism evidence="2 3">
    <name type="scientific">Psychrobacillus psychrodurans</name>
    <dbReference type="NCBI Taxonomy" id="126157"/>
    <lineage>
        <taxon>Bacteria</taxon>
        <taxon>Bacillati</taxon>
        <taxon>Bacillota</taxon>
        <taxon>Bacilli</taxon>
        <taxon>Bacillales</taxon>
        <taxon>Bacillaceae</taxon>
        <taxon>Psychrobacillus</taxon>
    </lineage>
</organism>
<evidence type="ECO:0000256" key="1">
    <source>
        <dbReference type="SAM" id="MobiDB-lite"/>
    </source>
</evidence>
<accession>A0A9X3L8I9</accession>
<reference evidence="2" key="1">
    <citation type="submission" date="2022-05" db="EMBL/GenBank/DDBJ databases">
        <authorList>
            <person name="Colautti A."/>
            <person name="Iacumin L."/>
        </authorList>
    </citation>
    <scope>NUCLEOTIDE SEQUENCE</scope>
    <source>
        <strain evidence="2">DSM 30747</strain>
    </source>
</reference>
<dbReference type="RefSeq" id="WP_241596939.1">
    <property type="nucleotide sequence ID" value="NZ_CP189791.1"/>
</dbReference>
<sequence length="54" mass="6373">MKKVKSFSSPNKKKKDNVTGENYLEYQKLNEHEKKQLQVKDGQNNHHIDERGGF</sequence>
<evidence type="ECO:0000313" key="2">
    <source>
        <dbReference type="EMBL" id="MCZ8533194.1"/>
    </source>
</evidence>
<feature type="compositionally biased region" description="Basic and acidic residues" evidence="1">
    <location>
        <begin position="28"/>
        <end position="54"/>
    </location>
</feature>
<proteinExistence type="predicted"/>
<feature type="region of interest" description="Disordered" evidence="1">
    <location>
        <begin position="1"/>
        <end position="54"/>
    </location>
</feature>
<evidence type="ECO:0000313" key="3">
    <source>
        <dbReference type="Proteomes" id="UP001152172"/>
    </source>
</evidence>
<name>A0A9X3L8I9_9BACI</name>
<keyword evidence="3" id="KW-1185">Reference proteome</keyword>
<feature type="compositionally biased region" description="Basic residues" evidence="1">
    <location>
        <begin position="1"/>
        <end position="15"/>
    </location>
</feature>
<dbReference type="AlphaFoldDB" id="A0A9X3L8I9"/>
<protein>
    <submittedName>
        <fullName evidence="2">Uncharacterized protein</fullName>
    </submittedName>
</protein>